<comment type="function">
    <text evidence="1">Involved in chromosome partition. Localize to both poles of the predivisional cell following completion of DNA replication.</text>
</comment>
<dbReference type="PANTHER" id="PTHR13696">
    <property type="entry name" value="P-LOOP CONTAINING NUCLEOSIDE TRIPHOSPHATE HYDROLASE"/>
    <property type="match status" value="1"/>
</dbReference>
<dbReference type="AlphaFoldDB" id="A0A5C4MUK8"/>
<proteinExistence type="predicted"/>
<feature type="domain" description="AAA" evidence="3">
    <location>
        <begin position="9"/>
        <end position="187"/>
    </location>
</feature>
<dbReference type="InterPro" id="IPR050678">
    <property type="entry name" value="DNA_Partitioning_ATPase"/>
</dbReference>
<dbReference type="PIRSF" id="PIRSF009320">
    <property type="entry name" value="Nuc_binding_HP_1000"/>
    <property type="match status" value="1"/>
</dbReference>
<dbReference type="Gene3D" id="3.40.50.300">
    <property type="entry name" value="P-loop containing nucleotide triphosphate hydrolases"/>
    <property type="match status" value="1"/>
</dbReference>
<evidence type="ECO:0000259" key="3">
    <source>
        <dbReference type="Pfam" id="PF13614"/>
    </source>
</evidence>
<dbReference type="EMBL" id="VDFU01000019">
    <property type="protein sequence ID" value="TNC48157.1"/>
    <property type="molecule type" value="Genomic_DNA"/>
</dbReference>
<dbReference type="Pfam" id="PF13614">
    <property type="entry name" value="AAA_31"/>
    <property type="match status" value="1"/>
</dbReference>
<dbReference type="SUPFAM" id="SSF52540">
    <property type="entry name" value="P-loop containing nucleoside triphosphate hydrolases"/>
    <property type="match status" value="1"/>
</dbReference>
<organism evidence="4 5">
    <name type="scientific">Rubellimicrobium rubrum</name>
    <dbReference type="NCBI Taxonomy" id="2585369"/>
    <lineage>
        <taxon>Bacteria</taxon>
        <taxon>Pseudomonadati</taxon>
        <taxon>Pseudomonadota</taxon>
        <taxon>Alphaproteobacteria</taxon>
        <taxon>Rhodobacterales</taxon>
        <taxon>Roseobacteraceae</taxon>
        <taxon>Rubellimicrobium</taxon>
    </lineage>
</organism>
<dbReference type="FunFam" id="3.40.50.300:FF:000285">
    <property type="entry name" value="Sporulation initiation inhibitor Soj"/>
    <property type="match status" value="1"/>
</dbReference>
<comment type="caution">
    <text evidence="4">The sequence shown here is derived from an EMBL/GenBank/DDBJ whole genome shotgun (WGS) entry which is preliminary data.</text>
</comment>
<evidence type="ECO:0000256" key="2">
    <source>
        <dbReference type="ARBA" id="ARBA00074747"/>
    </source>
</evidence>
<dbReference type="Proteomes" id="UP000305887">
    <property type="component" value="Unassembled WGS sequence"/>
</dbReference>
<evidence type="ECO:0000256" key="1">
    <source>
        <dbReference type="ARBA" id="ARBA00057242"/>
    </source>
</evidence>
<dbReference type="PANTHER" id="PTHR13696:SF52">
    <property type="entry name" value="PARA FAMILY PROTEIN CT_582"/>
    <property type="match status" value="1"/>
</dbReference>
<dbReference type="OrthoDB" id="9815116at2"/>
<name>A0A5C4MUK8_9RHOB</name>
<gene>
    <name evidence="4" type="ORF">FHG66_14885</name>
</gene>
<sequence>MAEQRKAARIIAVANQKGGVGKTTTAINLGAALARRDRRVLLVDLDPQGNASTGLGIPPEDRNVTSFEFLLGEASPQDAVHETATPNLLLIPATSDLSGADLELGDRQGRTTLLRGALRQPLMGELALDYILIDCPPSLNVLTINALVAAQSVLVPLQSEFFALEGLSQLMLTIREVRQTANPSLRIEGVALTMVDRRTSLAQMVEADARENLGDLVFQTVIPRNVRLSEAPSHAQSVLDYDPSSSGAAAYRALAAELMSRES</sequence>
<reference evidence="4 5" key="1">
    <citation type="submission" date="2019-06" db="EMBL/GenBank/DDBJ databases">
        <title>YIM 131921 draft genome.</title>
        <authorList>
            <person name="Jiang L."/>
        </authorList>
    </citation>
    <scope>NUCLEOTIDE SEQUENCE [LARGE SCALE GENOMIC DNA]</scope>
    <source>
        <strain evidence="4 5">YIM 131921</strain>
    </source>
</reference>
<evidence type="ECO:0000313" key="5">
    <source>
        <dbReference type="Proteomes" id="UP000305887"/>
    </source>
</evidence>
<accession>A0A5C4MUK8</accession>
<evidence type="ECO:0000313" key="4">
    <source>
        <dbReference type="EMBL" id="TNC48157.1"/>
    </source>
</evidence>
<dbReference type="RefSeq" id="WP_139077854.1">
    <property type="nucleotide sequence ID" value="NZ_VDFU01000019.1"/>
</dbReference>
<keyword evidence="5" id="KW-1185">Reference proteome</keyword>
<dbReference type="InterPro" id="IPR027417">
    <property type="entry name" value="P-loop_NTPase"/>
</dbReference>
<dbReference type="CDD" id="cd02042">
    <property type="entry name" value="ParAB_family"/>
    <property type="match status" value="1"/>
</dbReference>
<dbReference type="InterPro" id="IPR025669">
    <property type="entry name" value="AAA_dom"/>
</dbReference>
<protein>
    <recommendedName>
        <fullName evidence="2">Chromosome partitioning protein ParA</fullName>
    </recommendedName>
</protein>